<dbReference type="Proteomes" id="UP000604825">
    <property type="component" value="Unassembled WGS sequence"/>
</dbReference>
<sequence length="855" mass="94224">MVSFNSLECWVLSNDITILSCRPRHGHRPFHPLPQSPTAISIFTSRPHPRGHHSPPPQASHHDRKAGHAGLQPSEAAALLTAAARARDLRLGRALHARLLRTGSLLEADAVVANSLLTLYSKCGAVAAARSVFDGMPVGLRDLVSWTAMASCLSRNGAEAEGLRLFGETLEEGLLPNAFTLCAAVQACFVSELFHSAGSAVLGLVFKLGFWGTDVSVGCALIDMFAKNGDLVVARRVFDGLFERTVVVWTLLITRYAQSGYSDEALELFLDMLENGFQPDQYTMSSMLSACTELGSFRLGQQLHSLALRLGLESDSCVSCGLVDMYAKSHNGQSLHNARKVFNRVPKHNVMSWTALLSGYVQRGSQDNQVMILFCKMLNEGIRPNHITYSSMLKACANLGDQDSGRQIHTHCVKSSLADLNIVGNALVSMYAESGSMEEARHAFDQLYEKNMVSFSCNLDGDGRSNTYQDYQIERMELGINTFTFASLISAAASVGLLTRGQQLHALSLKAGFGSDTSIGNSLVSMYSRCGYLVDACQAFDEMNDHNVISWTSMISGLAKHGYAVRALELFHEMIAAGVKPNDVTYIAVLSACSHAGLVKEGKEHFRMMQKDHGLIPRMEHYACMVDLLGRSGLVVEALDFINEMPCQADALVWKTLLGACKTHNNMDIGEIAANHVTQLEPQDPAPYVLLSNLYADAGLWDQVARIRSLMRDKNLMKEKGLSWMHVENAIHEFRAGDTSHPQAEEIYTKLETLIREIKVMGYVPDTSIVLHDMSDELKELCLLQHSEKIAVAFGLISCTSATKPIRIFKNLRVCADCHSALKYVSKATGREIILRDSNRFHRMKDGECSCREYW</sequence>
<evidence type="ECO:0000256" key="2">
    <source>
        <dbReference type="ARBA" id="ARBA00022946"/>
    </source>
</evidence>
<dbReference type="InterPro" id="IPR011990">
    <property type="entry name" value="TPR-like_helical_dom_sf"/>
</dbReference>
<dbReference type="EMBL" id="CAJGYO010000016">
    <property type="protein sequence ID" value="CAD6272557.1"/>
    <property type="molecule type" value="Genomic_DNA"/>
</dbReference>
<dbReference type="InterPro" id="IPR002885">
    <property type="entry name" value="PPR_rpt"/>
</dbReference>
<reference evidence="6" key="1">
    <citation type="submission" date="2020-10" db="EMBL/GenBank/DDBJ databases">
        <authorList>
            <person name="Han B."/>
            <person name="Lu T."/>
            <person name="Zhao Q."/>
            <person name="Huang X."/>
            <person name="Zhao Y."/>
        </authorList>
    </citation>
    <scope>NUCLEOTIDE SEQUENCE</scope>
</reference>
<keyword evidence="2" id="KW-0809">Transit peptide</keyword>
<feature type="region of interest" description="Disordered" evidence="4">
    <location>
        <begin position="29"/>
        <end position="71"/>
    </location>
</feature>
<dbReference type="NCBIfam" id="TIGR00756">
    <property type="entry name" value="PPR"/>
    <property type="match status" value="2"/>
</dbReference>
<keyword evidence="7" id="KW-1185">Reference proteome</keyword>
<dbReference type="InterPro" id="IPR046848">
    <property type="entry name" value="E_motif"/>
</dbReference>
<evidence type="ECO:0000256" key="3">
    <source>
        <dbReference type="PROSITE-ProRule" id="PRU00708"/>
    </source>
</evidence>
<dbReference type="FunFam" id="1.25.40.10:FF:000986">
    <property type="entry name" value="Os07g0203900 protein"/>
    <property type="match status" value="1"/>
</dbReference>
<dbReference type="InterPro" id="IPR046960">
    <property type="entry name" value="PPR_At4g14850-like_plant"/>
</dbReference>
<feature type="repeat" description="PPR" evidence="3">
    <location>
        <begin position="245"/>
        <end position="279"/>
    </location>
</feature>
<dbReference type="Pfam" id="PF01535">
    <property type="entry name" value="PPR"/>
    <property type="match status" value="4"/>
</dbReference>
<feature type="repeat" description="PPR" evidence="3">
    <location>
        <begin position="547"/>
        <end position="581"/>
    </location>
</feature>
<dbReference type="InterPro" id="IPR046849">
    <property type="entry name" value="E2_motif"/>
</dbReference>
<feature type="repeat" description="PPR" evidence="3">
    <location>
        <begin position="142"/>
        <end position="176"/>
    </location>
</feature>
<dbReference type="Pfam" id="PF20430">
    <property type="entry name" value="Eplus_motif"/>
    <property type="match status" value="1"/>
</dbReference>
<dbReference type="FunFam" id="1.25.40.10:FF:001050">
    <property type="entry name" value="Pentatricopeptide repeat-containing protein At2g33760"/>
    <property type="match status" value="1"/>
</dbReference>
<dbReference type="AlphaFoldDB" id="A0A811RS15"/>
<keyword evidence="1" id="KW-0677">Repeat</keyword>
<protein>
    <recommendedName>
        <fullName evidence="5">DYW domain-containing protein</fullName>
    </recommendedName>
</protein>
<dbReference type="Pfam" id="PF20431">
    <property type="entry name" value="E_motif"/>
    <property type="match status" value="1"/>
</dbReference>
<dbReference type="OrthoDB" id="733157at2759"/>
<feature type="repeat" description="PPR" evidence="3">
    <location>
        <begin position="349"/>
        <end position="384"/>
    </location>
</feature>
<comment type="caution">
    <text evidence="6">The sequence shown here is derived from an EMBL/GenBank/DDBJ whole genome shotgun (WGS) entry which is preliminary data.</text>
</comment>
<dbReference type="GO" id="GO:0003723">
    <property type="term" value="F:RNA binding"/>
    <property type="evidence" value="ECO:0007669"/>
    <property type="project" value="InterPro"/>
</dbReference>
<dbReference type="Gene3D" id="1.25.40.10">
    <property type="entry name" value="Tetratricopeptide repeat domain"/>
    <property type="match status" value="5"/>
</dbReference>
<evidence type="ECO:0000259" key="5">
    <source>
        <dbReference type="Pfam" id="PF14432"/>
    </source>
</evidence>
<name>A0A811RS15_9POAL</name>
<evidence type="ECO:0000256" key="4">
    <source>
        <dbReference type="SAM" id="MobiDB-lite"/>
    </source>
</evidence>
<accession>A0A811RS15</accession>
<dbReference type="Pfam" id="PF14432">
    <property type="entry name" value="DYW_deaminase"/>
    <property type="match status" value="1"/>
</dbReference>
<dbReference type="Pfam" id="PF13041">
    <property type="entry name" value="PPR_2"/>
    <property type="match status" value="3"/>
</dbReference>
<evidence type="ECO:0000256" key="1">
    <source>
        <dbReference type="ARBA" id="ARBA00022737"/>
    </source>
</evidence>
<organism evidence="6 7">
    <name type="scientific">Miscanthus lutarioriparius</name>
    <dbReference type="NCBI Taxonomy" id="422564"/>
    <lineage>
        <taxon>Eukaryota</taxon>
        <taxon>Viridiplantae</taxon>
        <taxon>Streptophyta</taxon>
        <taxon>Embryophyta</taxon>
        <taxon>Tracheophyta</taxon>
        <taxon>Spermatophyta</taxon>
        <taxon>Magnoliopsida</taxon>
        <taxon>Liliopsida</taxon>
        <taxon>Poales</taxon>
        <taxon>Poaceae</taxon>
        <taxon>PACMAD clade</taxon>
        <taxon>Panicoideae</taxon>
        <taxon>Andropogonodae</taxon>
        <taxon>Andropogoneae</taxon>
        <taxon>Saccharinae</taxon>
        <taxon>Miscanthus</taxon>
    </lineage>
</organism>
<gene>
    <name evidence="6" type="ORF">NCGR_LOCUS55831</name>
</gene>
<dbReference type="PANTHER" id="PTHR47926">
    <property type="entry name" value="PENTATRICOPEPTIDE REPEAT-CONTAINING PROTEIN"/>
    <property type="match status" value="1"/>
</dbReference>
<dbReference type="InterPro" id="IPR032867">
    <property type="entry name" value="DYW_dom"/>
</dbReference>
<dbReference type="FunFam" id="1.25.40.10:FF:000721">
    <property type="entry name" value="Empty pericarp7"/>
    <property type="match status" value="1"/>
</dbReference>
<proteinExistence type="predicted"/>
<dbReference type="PANTHER" id="PTHR47926:SF522">
    <property type="entry name" value="TETRATRICOPEPTIDE REPEAT-LIKE SUPERFAMILY PROTEIN"/>
    <property type="match status" value="1"/>
</dbReference>
<evidence type="ECO:0000313" key="6">
    <source>
        <dbReference type="EMBL" id="CAD6272557.1"/>
    </source>
</evidence>
<evidence type="ECO:0000313" key="7">
    <source>
        <dbReference type="Proteomes" id="UP000604825"/>
    </source>
</evidence>
<dbReference type="GO" id="GO:0009451">
    <property type="term" value="P:RNA modification"/>
    <property type="evidence" value="ECO:0007669"/>
    <property type="project" value="InterPro"/>
</dbReference>
<feature type="domain" description="DYW" evidence="5">
    <location>
        <begin position="762"/>
        <end position="855"/>
    </location>
</feature>
<dbReference type="GO" id="GO:0008270">
    <property type="term" value="F:zinc ion binding"/>
    <property type="evidence" value="ECO:0007669"/>
    <property type="project" value="InterPro"/>
</dbReference>
<dbReference type="FunFam" id="1.25.40.10:FF:000798">
    <property type="entry name" value="Pentatricopeptide repeat-containing protein At3g49170, chloroplastic"/>
    <property type="match status" value="1"/>
</dbReference>
<dbReference type="FunFam" id="1.25.40.10:FF:000812">
    <property type="entry name" value="Putative pentatricopeptide repeat family protein"/>
    <property type="match status" value="1"/>
</dbReference>
<dbReference type="PROSITE" id="PS51375">
    <property type="entry name" value="PPR"/>
    <property type="match status" value="4"/>
</dbReference>